<evidence type="ECO:0008006" key="5">
    <source>
        <dbReference type="Google" id="ProtNLM"/>
    </source>
</evidence>
<accession>A0A1H6QR00</accession>
<keyword evidence="4" id="KW-1185">Reference proteome</keyword>
<proteinExistence type="predicted"/>
<sequence>MNAGFSSAIVLAAVAGLAVSSARAQATPAGASTVRSAGVVACGAADNDPTSATAAADKPAQPCPVAWIQIGHASRLLTGPWRFHAGDDMRWVAPHFDDLRWETTDLTPNPGAHDSDVGLTDYVPGWWARGHQGYAGYAWYRLHVAVDAPAGASLALLAPAYVEDAFQLFWNGRLIGGSGDFSGRAPIVYSTRPQVFPLPPMVADAREAVLAIRVWMRPGLAREADAGGIHIPPTLGTSEAIDAQYRLQWLQTINGYVVEVAEPVAFVLLAMLAWCFRTALSRGRFAHWLCAALLLNAAFRLNQAVYYWTSYENFSVYFTLYRILPPLGLAAWLMAWRHWYRLERRRWPGYVIGSMTALSVVLVLALHDETFAKVSPLWRVPLALLLLVPAVVGLVRRQPDGLLALVVVLLVAVSQFSVEVSALGVPGIWFPFGVGVSRTQYAYAAVIVGLAVLLVRSIQRAMANRAVGRGDRAVG</sequence>
<evidence type="ECO:0000256" key="1">
    <source>
        <dbReference type="SAM" id="Phobius"/>
    </source>
</evidence>
<dbReference type="AlphaFoldDB" id="A0A1H6QR00"/>
<feature type="chain" id="PRO_5011708603" description="Glycoside hydrolase family 2" evidence="2">
    <location>
        <begin position="27"/>
        <end position="475"/>
    </location>
</feature>
<feature type="transmembrane region" description="Helical" evidence="1">
    <location>
        <begin position="347"/>
        <end position="366"/>
    </location>
</feature>
<dbReference type="InterPro" id="IPR008979">
    <property type="entry name" value="Galactose-bd-like_sf"/>
</dbReference>
<dbReference type="EMBL" id="FNYC01000001">
    <property type="protein sequence ID" value="SEI44426.1"/>
    <property type="molecule type" value="Genomic_DNA"/>
</dbReference>
<evidence type="ECO:0000313" key="3">
    <source>
        <dbReference type="EMBL" id="SEI44426.1"/>
    </source>
</evidence>
<keyword evidence="2" id="KW-0732">Signal</keyword>
<evidence type="ECO:0000256" key="2">
    <source>
        <dbReference type="SAM" id="SignalP"/>
    </source>
</evidence>
<feature type="transmembrane region" description="Helical" evidence="1">
    <location>
        <begin position="402"/>
        <end position="429"/>
    </location>
</feature>
<evidence type="ECO:0000313" key="4">
    <source>
        <dbReference type="Proteomes" id="UP000199420"/>
    </source>
</evidence>
<dbReference type="RefSeq" id="WP_091333455.1">
    <property type="nucleotide sequence ID" value="NZ_FNYC01000001.1"/>
</dbReference>
<dbReference type="STRING" id="529704.SAMN02927913_0611"/>
<keyword evidence="1" id="KW-0812">Transmembrane</keyword>
<reference evidence="3 4" key="1">
    <citation type="submission" date="2016-10" db="EMBL/GenBank/DDBJ databases">
        <authorList>
            <person name="de Groot N.N."/>
        </authorList>
    </citation>
    <scope>NUCLEOTIDE SEQUENCE [LARGE SCALE GENOMIC DNA]</scope>
    <source>
        <strain evidence="3 4">DSM 26515</strain>
    </source>
</reference>
<dbReference type="Gene3D" id="2.60.120.260">
    <property type="entry name" value="Galactose-binding domain-like"/>
    <property type="match status" value="1"/>
</dbReference>
<protein>
    <recommendedName>
        <fullName evidence="5">Glycoside hydrolase family 2</fullName>
    </recommendedName>
</protein>
<keyword evidence="1" id="KW-1133">Transmembrane helix</keyword>
<feature type="transmembrane region" description="Helical" evidence="1">
    <location>
        <begin position="441"/>
        <end position="459"/>
    </location>
</feature>
<dbReference type="OrthoDB" id="9801077at2"/>
<organism evidence="3 4">
    <name type="scientific">Frateuria terrea</name>
    <dbReference type="NCBI Taxonomy" id="529704"/>
    <lineage>
        <taxon>Bacteria</taxon>
        <taxon>Pseudomonadati</taxon>
        <taxon>Pseudomonadota</taxon>
        <taxon>Gammaproteobacteria</taxon>
        <taxon>Lysobacterales</taxon>
        <taxon>Rhodanobacteraceae</taxon>
        <taxon>Frateuria</taxon>
    </lineage>
</organism>
<feature type="transmembrane region" description="Helical" evidence="1">
    <location>
        <begin position="288"/>
        <end position="308"/>
    </location>
</feature>
<keyword evidence="1" id="KW-0472">Membrane</keyword>
<dbReference type="SUPFAM" id="SSF49785">
    <property type="entry name" value="Galactose-binding domain-like"/>
    <property type="match status" value="1"/>
</dbReference>
<feature type="signal peptide" evidence="2">
    <location>
        <begin position="1"/>
        <end position="26"/>
    </location>
</feature>
<feature type="transmembrane region" description="Helical" evidence="1">
    <location>
        <begin position="378"/>
        <end position="395"/>
    </location>
</feature>
<dbReference type="Proteomes" id="UP000199420">
    <property type="component" value="Unassembled WGS sequence"/>
</dbReference>
<name>A0A1H6QR00_9GAMM</name>
<feature type="transmembrane region" description="Helical" evidence="1">
    <location>
        <begin position="256"/>
        <end position="276"/>
    </location>
</feature>
<gene>
    <name evidence="3" type="ORF">SAMN04487997_0695</name>
</gene>
<feature type="transmembrane region" description="Helical" evidence="1">
    <location>
        <begin position="314"/>
        <end position="335"/>
    </location>
</feature>